<evidence type="ECO:0000313" key="3">
    <source>
        <dbReference type="EnsemblPlants" id="KEH22321"/>
    </source>
</evidence>
<dbReference type="EMBL" id="CM001223">
    <property type="protein sequence ID" value="KEH22321.1"/>
    <property type="molecule type" value="Genomic_DNA"/>
</dbReference>
<dbReference type="STRING" id="3880.A0A072TYS4"/>
<dbReference type="GO" id="GO:0006355">
    <property type="term" value="P:regulation of DNA-templated transcription"/>
    <property type="evidence" value="ECO:0007669"/>
    <property type="project" value="InterPro"/>
</dbReference>
<reference evidence="2 4" key="2">
    <citation type="journal article" date="2014" name="BMC Genomics">
        <title>An improved genome release (version Mt4.0) for the model legume Medicago truncatula.</title>
        <authorList>
            <person name="Tang H."/>
            <person name="Krishnakumar V."/>
            <person name="Bidwell S."/>
            <person name="Rosen B."/>
            <person name="Chan A."/>
            <person name="Zhou S."/>
            <person name="Gentzbittel L."/>
            <person name="Childs K.L."/>
            <person name="Yandell M."/>
            <person name="Gundlach H."/>
            <person name="Mayer K.F."/>
            <person name="Schwartz D.C."/>
            <person name="Town C.D."/>
        </authorList>
    </citation>
    <scope>GENOME REANNOTATION</scope>
    <source>
        <strain evidence="2">A17</strain>
        <strain evidence="3 4">cv. Jemalong A17</strain>
    </source>
</reference>
<dbReference type="InterPro" id="IPR038836">
    <property type="entry name" value="MED16"/>
</dbReference>
<gene>
    <name evidence="2" type="ordered locus">MTR_7g039500</name>
</gene>
<evidence type="ECO:0000313" key="2">
    <source>
        <dbReference type="EMBL" id="KEH22321.1"/>
    </source>
</evidence>
<accession>A0A072TYS4</accession>
<feature type="region of interest" description="Disordered" evidence="1">
    <location>
        <begin position="1"/>
        <end position="22"/>
    </location>
</feature>
<name>A0A072TYS4_MEDTR</name>
<dbReference type="HOGENOM" id="CLU_2187852_0_0_1"/>
<dbReference type="EnsemblPlants" id="KEH22321">
    <property type="protein sequence ID" value="KEH22321"/>
    <property type="gene ID" value="MTR_7g039500"/>
</dbReference>
<proteinExistence type="predicted"/>
<sequence length="110" mass="12035">MVEKCQTGRAGPRLGTENGGQGYTKEEVNALFVALNELSRRTAGLQHPLPVSQVGSNNIQVWLHYIEGSYTVLPEAKPAAKVEFVLDEQIGTTNAKVFEDTKVDVMKCSK</sequence>
<organism evidence="2 4">
    <name type="scientific">Medicago truncatula</name>
    <name type="common">Barrel medic</name>
    <name type="synonym">Medicago tribuloides</name>
    <dbReference type="NCBI Taxonomy" id="3880"/>
    <lineage>
        <taxon>Eukaryota</taxon>
        <taxon>Viridiplantae</taxon>
        <taxon>Streptophyta</taxon>
        <taxon>Embryophyta</taxon>
        <taxon>Tracheophyta</taxon>
        <taxon>Spermatophyta</taxon>
        <taxon>Magnoliopsida</taxon>
        <taxon>eudicotyledons</taxon>
        <taxon>Gunneridae</taxon>
        <taxon>Pentapetalae</taxon>
        <taxon>rosids</taxon>
        <taxon>fabids</taxon>
        <taxon>Fabales</taxon>
        <taxon>Fabaceae</taxon>
        <taxon>Papilionoideae</taxon>
        <taxon>50 kb inversion clade</taxon>
        <taxon>NPAAA clade</taxon>
        <taxon>Hologalegina</taxon>
        <taxon>IRL clade</taxon>
        <taxon>Trifolieae</taxon>
        <taxon>Medicago</taxon>
    </lineage>
</organism>
<dbReference type="AlphaFoldDB" id="A0A072TYS4"/>
<reference evidence="3" key="3">
    <citation type="submission" date="2015-04" db="UniProtKB">
        <authorList>
            <consortium name="EnsemblPlants"/>
        </authorList>
    </citation>
    <scope>IDENTIFICATION</scope>
    <source>
        <strain evidence="3">cv. Jemalong A17</strain>
    </source>
</reference>
<keyword evidence="4" id="KW-1185">Reference proteome</keyword>
<evidence type="ECO:0000256" key="1">
    <source>
        <dbReference type="SAM" id="MobiDB-lite"/>
    </source>
</evidence>
<reference evidence="2 4" key="1">
    <citation type="journal article" date="2011" name="Nature">
        <title>The Medicago genome provides insight into the evolution of rhizobial symbioses.</title>
        <authorList>
            <person name="Young N.D."/>
            <person name="Debelle F."/>
            <person name="Oldroyd G.E."/>
            <person name="Geurts R."/>
            <person name="Cannon S.B."/>
            <person name="Udvardi M.K."/>
            <person name="Benedito V.A."/>
            <person name="Mayer K.F."/>
            <person name="Gouzy J."/>
            <person name="Schoof H."/>
            <person name="Van de Peer Y."/>
            <person name="Proost S."/>
            <person name="Cook D.R."/>
            <person name="Meyers B.C."/>
            <person name="Spannagl M."/>
            <person name="Cheung F."/>
            <person name="De Mita S."/>
            <person name="Krishnakumar V."/>
            <person name="Gundlach H."/>
            <person name="Zhou S."/>
            <person name="Mudge J."/>
            <person name="Bharti A.K."/>
            <person name="Murray J.D."/>
            <person name="Naoumkina M.A."/>
            <person name="Rosen B."/>
            <person name="Silverstein K.A."/>
            <person name="Tang H."/>
            <person name="Rombauts S."/>
            <person name="Zhao P.X."/>
            <person name="Zhou P."/>
            <person name="Barbe V."/>
            <person name="Bardou P."/>
            <person name="Bechner M."/>
            <person name="Bellec A."/>
            <person name="Berger A."/>
            <person name="Berges H."/>
            <person name="Bidwell S."/>
            <person name="Bisseling T."/>
            <person name="Choisne N."/>
            <person name="Couloux A."/>
            <person name="Denny R."/>
            <person name="Deshpande S."/>
            <person name="Dai X."/>
            <person name="Doyle J.J."/>
            <person name="Dudez A.M."/>
            <person name="Farmer A.D."/>
            <person name="Fouteau S."/>
            <person name="Franken C."/>
            <person name="Gibelin C."/>
            <person name="Gish J."/>
            <person name="Goldstein S."/>
            <person name="Gonzalez A.J."/>
            <person name="Green P.J."/>
            <person name="Hallab A."/>
            <person name="Hartog M."/>
            <person name="Hua A."/>
            <person name="Humphray S.J."/>
            <person name="Jeong D.H."/>
            <person name="Jing Y."/>
            <person name="Jocker A."/>
            <person name="Kenton S.M."/>
            <person name="Kim D.J."/>
            <person name="Klee K."/>
            <person name="Lai H."/>
            <person name="Lang C."/>
            <person name="Lin S."/>
            <person name="Macmil S.L."/>
            <person name="Magdelenat G."/>
            <person name="Matthews L."/>
            <person name="McCorrison J."/>
            <person name="Monaghan E.L."/>
            <person name="Mun J.H."/>
            <person name="Najar F.Z."/>
            <person name="Nicholson C."/>
            <person name="Noirot C."/>
            <person name="O'Bleness M."/>
            <person name="Paule C.R."/>
            <person name="Poulain J."/>
            <person name="Prion F."/>
            <person name="Qin B."/>
            <person name="Qu C."/>
            <person name="Retzel E.F."/>
            <person name="Riddle C."/>
            <person name="Sallet E."/>
            <person name="Samain S."/>
            <person name="Samson N."/>
            <person name="Sanders I."/>
            <person name="Saurat O."/>
            <person name="Scarpelli C."/>
            <person name="Schiex T."/>
            <person name="Segurens B."/>
            <person name="Severin A.J."/>
            <person name="Sherrier D.J."/>
            <person name="Shi R."/>
            <person name="Sims S."/>
            <person name="Singer S.R."/>
            <person name="Sinharoy S."/>
            <person name="Sterck L."/>
            <person name="Viollet A."/>
            <person name="Wang B.B."/>
            <person name="Wang K."/>
            <person name="Wang M."/>
            <person name="Wang X."/>
            <person name="Warfsmann J."/>
            <person name="Weissenbach J."/>
            <person name="White D.D."/>
            <person name="White J.D."/>
            <person name="Wiley G.B."/>
            <person name="Wincker P."/>
            <person name="Xing Y."/>
            <person name="Yang L."/>
            <person name="Yao Z."/>
            <person name="Ying F."/>
            <person name="Zhai J."/>
            <person name="Zhou L."/>
            <person name="Zuber A."/>
            <person name="Denarie J."/>
            <person name="Dixon R.A."/>
            <person name="May G.D."/>
            <person name="Schwartz D.C."/>
            <person name="Rogers J."/>
            <person name="Quetier F."/>
            <person name="Town C.D."/>
            <person name="Roe B.A."/>
        </authorList>
    </citation>
    <scope>NUCLEOTIDE SEQUENCE [LARGE SCALE GENOMIC DNA]</scope>
    <source>
        <strain evidence="2">A17</strain>
        <strain evidence="3 4">cv. Jemalong A17</strain>
    </source>
</reference>
<dbReference type="Proteomes" id="UP000002051">
    <property type="component" value="Unassembled WGS sequence"/>
</dbReference>
<evidence type="ECO:0000313" key="4">
    <source>
        <dbReference type="Proteomes" id="UP000002051"/>
    </source>
</evidence>
<dbReference type="GO" id="GO:0016592">
    <property type="term" value="C:mediator complex"/>
    <property type="evidence" value="ECO:0007669"/>
    <property type="project" value="InterPro"/>
</dbReference>
<protein>
    <submittedName>
        <fullName evidence="2">Mediator of RNA polymerase II transcription subunit 16</fullName>
    </submittedName>
</protein>
<dbReference type="PANTHER" id="PTHR35130">
    <property type="entry name" value="MEDIATOR OF RNA POLYMERASE II TRANSCRIPTION SUBUNIT 16"/>
    <property type="match status" value="1"/>
</dbReference>
<dbReference type="PANTHER" id="PTHR35130:SF1">
    <property type="entry name" value="MEDIATOR OF RNA POLYMERASE II TRANSCRIPTION SUBUNIT 16"/>
    <property type="match status" value="1"/>
</dbReference>